<evidence type="ECO:0000313" key="2">
    <source>
        <dbReference type="EMBL" id="OGG12038.1"/>
    </source>
</evidence>
<name>A0A1F5ZHP3_9BACT</name>
<organism evidence="2 3">
    <name type="scientific">Candidatus Gottesmanbacteria bacterium RBG_13_45_10</name>
    <dbReference type="NCBI Taxonomy" id="1798370"/>
    <lineage>
        <taxon>Bacteria</taxon>
        <taxon>Candidatus Gottesmaniibacteriota</taxon>
    </lineage>
</organism>
<dbReference type="STRING" id="1798370.A2Z00_03355"/>
<gene>
    <name evidence="2" type="ORF">A2Z00_03355</name>
</gene>
<keyword evidence="1" id="KW-0812">Transmembrane</keyword>
<dbReference type="Proteomes" id="UP000177268">
    <property type="component" value="Unassembled WGS sequence"/>
</dbReference>
<protein>
    <recommendedName>
        <fullName evidence="4">Peptidase A2 domain-containing protein</fullName>
    </recommendedName>
</protein>
<dbReference type="AlphaFoldDB" id="A0A1F5ZHP3"/>
<dbReference type="Gene3D" id="2.40.70.10">
    <property type="entry name" value="Acid Proteases"/>
    <property type="match status" value="1"/>
</dbReference>
<accession>A0A1F5ZHP3</accession>
<dbReference type="SUPFAM" id="SSF50630">
    <property type="entry name" value="Acid proteases"/>
    <property type="match status" value="1"/>
</dbReference>
<dbReference type="EMBL" id="MFIZ01000005">
    <property type="protein sequence ID" value="OGG12038.1"/>
    <property type="molecule type" value="Genomic_DNA"/>
</dbReference>
<evidence type="ECO:0008006" key="4">
    <source>
        <dbReference type="Google" id="ProtNLM"/>
    </source>
</evidence>
<reference evidence="2 3" key="1">
    <citation type="journal article" date="2016" name="Nat. Commun.">
        <title>Thousands of microbial genomes shed light on interconnected biogeochemical processes in an aquifer system.</title>
        <authorList>
            <person name="Anantharaman K."/>
            <person name="Brown C.T."/>
            <person name="Hug L.A."/>
            <person name="Sharon I."/>
            <person name="Castelle C.J."/>
            <person name="Probst A.J."/>
            <person name="Thomas B.C."/>
            <person name="Singh A."/>
            <person name="Wilkins M.J."/>
            <person name="Karaoz U."/>
            <person name="Brodie E.L."/>
            <person name="Williams K.H."/>
            <person name="Hubbard S.S."/>
            <person name="Banfield J.F."/>
        </authorList>
    </citation>
    <scope>NUCLEOTIDE SEQUENCE [LARGE SCALE GENOMIC DNA]</scope>
</reference>
<keyword evidence="1" id="KW-0472">Membrane</keyword>
<sequence>MVDIVTTKYSPLPGVTSSIILVPLIPVTLIYGIREFSGLALVDSGATGGLISTVIAEDLGIEWDNIPVRYGGCIGGLFRFRPIENLKVEIYGHTFQLRLAIGEGLSPYKFVLGQADLFHQAKITFEEYKKQFTIEFRKLN</sequence>
<evidence type="ECO:0000313" key="3">
    <source>
        <dbReference type="Proteomes" id="UP000177268"/>
    </source>
</evidence>
<feature type="transmembrane region" description="Helical" evidence="1">
    <location>
        <begin position="12"/>
        <end position="33"/>
    </location>
</feature>
<proteinExistence type="predicted"/>
<comment type="caution">
    <text evidence="2">The sequence shown here is derived from an EMBL/GenBank/DDBJ whole genome shotgun (WGS) entry which is preliminary data.</text>
</comment>
<dbReference type="InterPro" id="IPR021109">
    <property type="entry name" value="Peptidase_aspartic_dom_sf"/>
</dbReference>
<evidence type="ECO:0000256" key="1">
    <source>
        <dbReference type="SAM" id="Phobius"/>
    </source>
</evidence>
<keyword evidence="1" id="KW-1133">Transmembrane helix</keyword>